<dbReference type="AlphaFoldDB" id="A0A5N5JWZ8"/>
<dbReference type="Gene3D" id="3.40.50.150">
    <property type="entry name" value="Vaccinia Virus protein VP39"/>
    <property type="match status" value="1"/>
</dbReference>
<comment type="catalytic activity">
    <reaction evidence="10">
        <text>N-terminal L-alanyl-L-prolyl-L-lysyl-[protein] + 3 S-adenosyl-L-methionine = N-terminal N,N,N-trimethyl-L-alanyl-L-prolyl-L-lysyl-[protein] + 3 S-adenosyl-L-homocysteine + 3 H(+)</text>
        <dbReference type="Rhea" id="RHEA:54712"/>
        <dbReference type="Rhea" id="RHEA-COMP:13785"/>
        <dbReference type="Rhea" id="RHEA-COMP:13971"/>
        <dbReference type="ChEBI" id="CHEBI:15378"/>
        <dbReference type="ChEBI" id="CHEBI:57856"/>
        <dbReference type="ChEBI" id="CHEBI:59789"/>
        <dbReference type="ChEBI" id="CHEBI:138057"/>
        <dbReference type="ChEBI" id="CHEBI:138315"/>
        <dbReference type="EC" id="2.1.1.244"/>
    </reaction>
</comment>
<dbReference type="EMBL" id="VDCV01000016">
    <property type="protein sequence ID" value="KAB5521905.1"/>
    <property type="molecule type" value="Genomic_DNA"/>
</dbReference>
<comment type="similarity">
    <text evidence="1">Belongs to the methyltransferase superfamily. NTM1 family.</text>
</comment>
<evidence type="ECO:0000256" key="1">
    <source>
        <dbReference type="ARBA" id="ARBA00009059"/>
    </source>
</evidence>
<dbReference type="EC" id="2.1.1.244" evidence="5"/>
<name>A0A5N5JWZ8_9ROSI</name>
<evidence type="ECO:0000256" key="2">
    <source>
        <dbReference type="ARBA" id="ARBA00022603"/>
    </source>
</evidence>
<sequence>MFAGFVLDKEDRSITRSDSYFKELFNRCGLHLYKSREQKGLPRELFAVKMYVLTTDIPKRVRVLRKGSVAKPVIWDSIMAW</sequence>
<keyword evidence="2" id="KW-0489">Methyltransferase</keyword>
<comment type="caution">
    <text evidence="11">The sequence shown here is derived from an EMBL/GenBank/DDBJ whole genome shotgun (WGS) entry which is preliminary data.</text>
</comment>
<dbReference type="Proteomes" id="UP000326939">
    <property type="component" value="Chromosome 16"/>
</dbReference>
<evidence type="ECO:0000313" key="11">
    <source>
        <dbReference type="EMBL" id="KAB5521905.1"/>
    </source>
</evidence>
<dbReference type="GO" id="GO:0071885">
    <property type="term" value="F:N-terminal protein N-methyltransferase activity"/>
    <property type="evidence" value="ECO:0007669"/>
    <property type="project" value="UniProtKB-EC"/>
</dbReference>
<dbReference type="PANTHER" id="PTHR12753:SF0">
    <property type="entry name" value="ALPHA N-TERMINAL PROTEIN METHYLTRANSFERASE 1"/>
    <property type="match status" value="1"/>
</dbReference>
<dbReference type="InterPro" id="IPR008576">
    <property type="entry name" value="MeTrfase_NTM1"/>
</dbReference>
<reference evidence="12" key="1">
    <citation type="journal article" date="2019" name="Gigascience">
        <title>De novo genome assembly of the endangered Acer yangbiense, a plant species with extremely small populations endemic to Yunnan Province, China.</title>
        <authorList>
            <person name="Yang J."/>
            <person name="Wariss H.M."/>
            <person name="Tao L."/>
            <person name="Zhang R."/>
            <person name="Yun Q."/>
            <person name="Hollingsworth P."/>
            <person name="Dao Z."/>
            <person name="Luo G."/>
            <person name="Guo H."/>
            <person name="Ma Y."/>
            <person name="Sun W."/>
        </authorList>
    </citation>
    <scope>NUCLEOTIDE SEQUENCE [LARGE SCALE GENOMIC DNA]</scope>
    <source>
        <strain evidence="12">cv. br00</strain>
    </source>
</reference>
<dbReference type="GO" id="GO:0005737">
    <property type="term" value="C:cytoplasm"/>
    <property type="evidence" value="ECO:0007669"/>
    <property type="project" value="TreeGrafter"/>
</dbReference>
<proteinExistence type="inferred from homology"/>
<protein>
    <recommendedName>
        <fullName evidence="6">Alpha N-terminal protein methyltransferase 1</fullName>
        <ecNumber evidence="5">2.1.1.244</ecNumber>
    </recommendedName>
    <alternativeName>
        <fullName evidence="7">X-Pro-Lys N-terminal protein methyltransferase 1</fullName>
    </alternativeName>
</protein>
<dbReference type="GO" id="GO:0032259">
    <property type="term" value="P:methylation"/>
    <property type="evidence" value="ECO:0007669"/>
    <property type="project" value="UniProtKB-KW"/>
</dbReference>
<gene>
    <name evidence="11" type="ORF">DKX38_026224</name>
</gene>
<dbReference type="InterPro" id="IPR029063">
    <property type="entry name" value="SAM-dependent_MTases_sf"/>
</dbReference>
<keyword evidence="12" id="KW-1185">Reference proteome</keyword>
<organism evidence="11 12">
    <name type="scientific">Salix brachista</name>
    <dbReference type="NCBI Taxonomy" id="2182728"/>
    <lineage>
        <taxon>Eukaryota</taxon>
        <taxon>Viridiplantae</taxon>
        <taxon>Streptophyta</taxon>
        <taxon>Embryophyta</taxon>
        <taxon>Tracheophyta</taxon>
        <taxon>Spermatophyta</taxon>
        <taxon>Magnoliopsida</taxon>
        <taxon>eudicotyledons</taxon>
        <taxon>Gunneridae</taxon>
        <taxon>Pentapetalae</taxon>
        <taxon>rosids</taxon>
        <taxon>fabids</taxon>
        <taxon>Malpighiales</taxon>
        <taxon>Salicaceae</taxon>
        <taxon>Saliceae</taxon>
        <taxon>Salix</taxon>
    </lineage>
</organism>
<evidence type="ECO:0000256" key="9">
    <source>
        <dbReference type="ARBA" id="ARBA00047885"/>
    </source>
</evidence>
<dbReference type="PANTHER" id="PTHR12753">
    <property type="entry name" value="AD-003 - RELATED"/>
    <property type="match status" value="1"/>
</dbReference>
<evidence type="ECO:0000256" key="8">
    <source>
        <dbReference type="ARBA" id="ARBA00047306"/>
    </source>
</evidence>
<evidence type="ECO:0000256" key="3">
    <source>
        <dbReference type="ARBA" id="ARBA00022679"/>
    </source>
</evidence>
<evidence type="ECO:0000313" key="12">
    <source>
        <dbReference type="Proteomes" id="UP000326939"/>
    </source>
</evidence>
<evidence type="ECO:0000256" key="6">
    <source>
        <dbReference type="ARBA" id="ARBA00039449"/>
    </source>
</evidence>
<keyword evidence="3" id="KW-0808">Transferase</keyword>
<evidence type="ECO:0000256" key="7">
    <source>
        <dbReference type="ARBA" id="ARBA00043129"/>
    </source>
</evidence>
<comment type="catalytic activity">
    <reaction evidence="8">
        <text>N-terminal L-seryl-L-prolyl-L-lysyl-[protein] + 3 S-adenosyl-L-methionine = N-terminal N,N,N-trimethyl-L-seryl-L-prolyl-L-lysyl-[protein] + 3 S-adenosyl-L-homocysteine + 3 H(+)</text>
        <dbReference type="Rhea" id="RHEA:54724"/>
        <dbReference type="Rhea" id="RHEA-COMP:13789"/>
        <dbReference type="Rhea" id="RHEA-COMP:13973"/>
        <dbReference type="ChEBI" id="CHEBI:15378"/>
        <dbReference type="ChEBI" id="CHEBI:57856"/>
        <dbReference type="ChEBI" id="CHEBI:59789"/>
        <dbReference type="ChEBI" id="CHEBI:138061"/>
        <dbReference type="ChEBI" id="CHEBI:138317"/>
        <dbReference type="EC" id="2.1.1.244"/>
    </reaction>
</comment>
<comment type="catalytic activity">
    <reaction evidence="9">
        <text>N-terminal L-prolyl-L-prolyl-L-lysyl-[protein] + 2 S-adenosyl-L-methionine = N-terminal N,N-dimethyl-L-prolyl-L-prolyl-L-lysyl-[protein] + 2 S-adenosyl-L-homocysteine + 2 H(+)</text>
        <dbReference type="Rhea" id="RHEA:54736"/>
        <dbReference type="Rhea" id="RHEA-COMP:13787"/>
        <dbReference type="Rhea" id="RHEA-COMP:13974"/>
        <dbReference type="ChEBI" id="CHEBI:15378"/>
        <dbReference type="ChEBI" id="CHEBI:57856"/>
        <dbReference type="ChEBI" id="CHEBI:59789"/>
        <dbReference type="ChEBI" id="CHEBI:138059"/>
        <dbReference type="ChEBI" id="CHEBI:138318"/>
        <dbReference type="EC" id="2.1.1.244"/>
    </reaction>
</comment>
<evidence type="ECO:0000256" key="10">
    <source>
        <dbReference type="ARBA" id="ARBA00048167"/>
    </source>
</evidence>
<keyword evidence="4" id="KW-0949">S-adenosyl-L-methionine</keyword>
<dbReference type="Pfam" id="PF05891">
    <property type="entry name" value="Methyltransf_PK"/>
    <property type="match status" value="1"/>
</dbReference>
<evidence type="ECO:0000256" key="5">
    <source>
        <dbReference type="ARBA" id="ARBA00039112"/>
    </source>
</evidence>
<accession>A0A5N5JWZ8</accession>
<evidence type="ECO:0000256" key="4">
    <source>
        <dbReference type="ARBA" id="ARBA00022691"/>
    </source>
</evidence>